<dbReference type="PANTHER" id="PTHR12549:SF38">
    <property type="entry name" value="JMJC DOMAIN-CONTAINING HISTONE DEMETHYLASE 2, ISOFORM A"/>
    <property type="match status" value="1"/>
</dbReference>
<evidence type="ECO:0000313" key="7">
    <source>
        <dbReference type="Proteomes" id="UP001050691"/>
    </source>
</evidence>
<dbReference type="GO" id="GO:0046872">
    <property type="term" value="F:metal ion binding"/>
    <property type="evidence" value="ECO:0007669"/>
    <property type="project" value="UniProtKB-KW"/>
</dbReference>
<feature type="compositionally biased region" description="Polar residues" evidence="4">
    <location>
        <begin position="492"/>
        <end position="501"/>
    </location>
</feature>
<dbReference type="PANTHER" id="PTHR12549">
    <property type="entry name" value="JMJC DOMAIN-CONTAINING HISTONE DEMETHYLATION PROTEIN"/>
    <property type="match status" value="1"/>
</dbReference>
<dbReference type="EMBL" id="BPWL01000002">
    <property type="protein sequence ID" value="GJJ07745.1"/>
    <property type="molecule type" value="Genomic_DNA"/>
</dbReference>
<dbReference type="Proteomes" id="UP001050691">
    <property type="component" value="Unassembled WGS sequence"/>
</dbReference>
<protein>
    <recommendedName>
        <fullName evidence="5">JmjC domain-containing protein</fullName>
    </recommendedName>
</protein>
<keyword evidence="3" id="KW-0539">Nucleus</keyword>
<gene>
    <name evidence="6" type="ORF">Clacol_001950</name>
</gene>
<dbReference type="SMART" id="SM00558">
    <property type="entry name" value="JmjC"/>
    <property type="match status" value="1"/>
</dbReference>
<evidence type="ECO:0000256" key="1">
    <source>
        <dbReference type="ARBA" id="ARBA00004123"/>
    </source>
</evidence>
<dbReference type="AlphaFoldDB" id="A0AAV5A411"/>
<keyword evidence="7" id="KW-1185">Reference proteome</keyword>
<dbReference type="PROSITE" id="PS51184">
    <property type="entry name" value="JMJC"/>
    <property type="match status" value="1"/>
</dbReference>
<dbReference type="GO" id="GO:0032454">
    <property type="term" value="F:histone H3K9 demethylase activity"/>
    <property type="evidence" value="ECO:0007669"/>
    <property type="project" value="InterPro"/>
</dbReference>
<sequence length="907" mass="102560">MSEILIDSSTCPLSTSTWDGKAPPLEGFEGPPHNGSTEEYSTVQELCITEVSTTSVEESKSALVVPTVSGGLPLSRESFGFVVTFGLSGELMADHFNLEEKVITFATEHFSPGTPSNIEWPQKAAVSQSTTFTLPIHQNRERASVRLIARESRNGQLNSANKANGKLKPSRKRSSGDDDCTTQIPDKKRKKNVAPVKPADSNISIHLTNVPIDSGFFVPPQIQYCSPGTTHSLQVPFDPAHPGASYPPPLPPYNYYTMSSNMVPRSQLVPDFQAARCMSSRYKSDSFPKCVSCTRRWAGDTCRFQGIRFFLRETNGHIGGISFVDSQIQELPKMDFPDKWNVPLELDKIRQLKMTVARAILPVLKAEQDHLKLAEVIRRPRETEVRATCDTCMTSIFACAWMCRICGREACQDCVEQLRDLTYPGRAMTASGEKKMHPNPTFLSCTRKQEHAFRDFSPVSRFCQEELDTVVREMGILLMEDDSFRESVPGLSDQSHFGTTEDNFRLGSSDPILTTAETSSVRTVPESPDDSSANYPSNGLPTEHPMNNSTTNIVDMPPRVTSRPGDPLDMAGLRSHSYHVFESEISDQQFIELWKTGNTLVVTGLLDKFLIDWTPEYFIQHYEKNQCLILDCNSNENIAITVGQFFKQFGKYEERSKIWKLKDWPPSTDFKTAFPALYEDFMRAVPVPNYTRLDGSLNIASHFPKNTISPDLGPKMYNAFASSDLPPSKGTTRLHLDMADAVNVMLYSTKRPDGGEGMAVWDIFRAEDAEKIRRFLHHHFKDQFANDPIHAQVFYLDAELRKQLYNETGVYSWRIYQRPGDAVFIPAGCAHQVVNYSDCIKVACDFVSPQNVDRCFMLTREFREQNRTLKWKEDVLQVSAMLWFSWLNLTRVEQRQKSREHTDCKQK</sequence>
<proteinExistence type="predicted"/>
<evidence type="ECO:0000313" key="6">
    <source>
        <dbReference type="EMBL" id="GJJ07745.1"/>
    </source>
</evidence>
<feature type="compositionally biased region" description="Polar residues" evidence="4">
    <location>
        <begin position="511"/>
        <end position="522"/>
    </location>
</feature>
<dbReference type="SUPFAM" id="SSF51197">
    <property type="entry name" value="Clavaminate synthase-like"/>
    <property type="match status" value="1"/>
</dbReference>
<accession>A0AAV5A411</accession>
<comment type="caution">
    <text evidence="6">The sequence shown here is derived from an EMBL/GenBank/DDBJ whole genome shotgun (WGS) entry which is preliminary data.</text>
</comment>
<dbReference type="GO" id="GO:0006357">
    <property type="term" value="P:regulation of transcription by RNA polymerase II"/>
    <property type="evidence" value="ECO:0007669"/>
    <property type="project" value="TreeGrafter"/>
</dbReference>
<dbReference type="GO" id="GO:0031490">
    <property type="term" value="F:chromatin DNA binding"/>
    <property type="evidence" value="ECO:0007669"/>
    <property type="project" value="TreeGrafter"/>
</dbReference>
<dbReference type="InterPro" id="IPR003347">
    <property type="entry name" value="JmjC_dom"/>
</dbReference>
<comment type="subcellular location">
    <subcellularLocation>
        <location evidence="1">Nucleus</location>
    </subcellularLocation>
</comment>
<evidence type="ECO:0000256" key="2">
    <source>
        <dbReference type="ARBA" id="ARBA00022723"/>
    </source>
</evidence>
<organism evidence="6 7">
    <name type="scientific">Clathrus columnatus</name>
    <dbReference type="NCBI Taxonomy" id="1419009"/>
    <lineage>
        <taxon>Eukaryota</taxon>
        <taxon>Fungi</taxon>
        <taxon>Dikarya</taxon>
        <taxon>Basidiomycota</taxon>
        <taxon>Agaricomycotina</taxon>
        <taxon>Agaricomycetes</taxon>
        <taxon>Phallomycetidae</taxon>
        <taxon>Phallales</taxon>
        <taxon>Clathraceae</taxon>
        <taxon>Clathrus</taxon>
    </lineage>
</organism>
<dbReference type="GO" id="GO:0000118">
    <property type="term" value="C:histone deacetylase complex"/>
    <property type="evidence" value="ECO:0007669"/>
    <property type="project" value="TreeGrafter"/>
</dbReference>
<evidence type="ECO:0000256" key="4">
    <source>
        <dbReference type="SAM" id="MobiDB-lite"/>
    </source>
</evidence>
<dbReference type="InterPro" id="IPR045109">
    <property type="entry name" value="LSDs-like"/>
</dbReference>
<reference evidence="6" key="1">
    <citation type="submission" date="2021-10" db="EMBL/GenBank/DDBJ databases">
        <title>De novo Genome Assembly of Clathrus columnatus (Basidiomycota, Fungi) Using Illumina and Nanopore Sequence Data.</title>
        <authorList>
            <person name="Ogiso-Tanaka E."/>
            <person name="Itagaki H."/>
            <person name="Hosoya T."/>
            <person name="Hosaka K."/>
        </authorList>
    </citation>
    <scope>NUCLEOTIDE SEQUENCE</scope>
    <source>
        <strain evidence="6">MO-923</strain>
    </source>
</reference>
<feature type="region of interest" description="Disordered" evidence="4">
    <location>
        <begin position="15"/>
        <end position="38"/>
    </location>
</feature>
<feature type="region of interest" description="Disordered" evidence="4">
    <location>
        <begin position="151"/>
        <end position="197"/>
    </location>
</feature>
<evidence type="ECO:0000259" key="5">
    <source>
        <dbReference type="PROSITE" id="PS51184"/>
    </source>
</evidence>
<dbReference type="Pfam" id="PF02373">
    <property type="entry name" value="JmjC"/>
    <property type="match status" value="1"/>
</dbReference>
<feature type="region of interest" description="Disordered" evidence="4">
    <location>
        <begin position="488"/>
        <end position="558"/>
    </location>
</feature>
<feature type="compositionally biased region" description="Polar residues" evidence="4">
    <location>
        <begin position="530"/>
        <end position="553"/>
    </location>
</feature>
<keyword evidence="2" id="KW-0479">Metal-binding</keyword>
<feature type="domain" description="JmjC" evidence="5">
    <location>
        <begin position="692"/>
        <end position="863"/>
    </location>
</feature>
<dbReference type="Gene3D" id="2.60.120.650">
    <property type="entry name" value="Cupin"/>
    <property type="match status" value="1"/>
</dbReference>
<evidence type="ECO:0000256" key="3">
    <source>
        <dbReference type="ARBA" id="ARBA00023242"/>
    </source>
</evidence>
<dbReference type="GO" id="GO:0003712">
    <property type="term" value="F:transcription coregulator activity"/>
    <property type="evidence" value="ECO:0007669"/>
    <property type="project" value="TreeGrafter"/>
</dbReference>
<dbReference type="GO" id="GO:0000785">
    <property type="term" value="C:chromatin"/>
    <property type="evidence" value="ECO:0007669"/>
    <property type="project" value="TreeGrafter"/>
</dbReference>
<name>A0AAV5A411_9AGAM</name>